<accession>A0A6G1JFH5</accession>
<evidence type="ECO:0000313" key="3">
    <source>
        <dbReference type="Proteomes" id="UP000799291"/>
    </source>
</evidence>
<sequence length="144" mass="16467">MVIEPPTHRYRYKKLETERTIRLVTILPGSISDDIHLEIQHRHLDHEAPAYEALSYVWGVSDSCGEVFISNVAVDVTPNLFDALRCLRYGDKSRIMWIDAIAIKQEDLAEKSTQLPLMRFIYPRAAATVVYVGDADEDTAWAFN</sequence>
<organism evidence="2 3">
    <name type="scientific">Lentithecium fluviatile CBS 122367</name>
    <dbReference type="NCBI Taxonomy" id="1168545"/>
    <lineage>
        <taxon>Eukaryota</taxon>
        <taxon>Fungi</taxon>
        <taxon>Dikarya</taxon>
        <taxon>Ascomycota</taxon>
        <taxon>Pezizomycotina</taxon>
        <taxon>Dothideomycetes</taxon>
        <taxon>Pleosporomycetidae</taxon>
        <taxon>Pleosporales</taxon>
        <taxon>Massarineae</taxon>
        <taxon>Lentitheciaceae</taxon>
        <taxon>Lentithecium</taxon>
    </lineage>
</organism>
<feature type="non-terminal residue" evidence="2">
    <location>
        <position position="144"/>
    </location>
</feature>
<dbReference type="InterPro" id="IPR010730">
    <property type="entry name" value="HET"/>
</dbReference>
<keyword evidence="3" id="KW-1185">Reference proteome</keyword>
<dbReference type="EMBL" id="MU005572">
    <property type="protein sequence ID" value="KAF2689302.1"/>
    <property type="molecule type" value="Genomic_DNA"/>
</dbReference>
<feature type="domain" description="Heterokaryon incompatibility" evidence="1">
    <location>
        <begin position="51"/>
        <end position="139"/>
    </location>
</feature>
<reference evidence="2" key="1">
    <citation type="journal article" date="2020" name="Stud. Mycol.">
        <title>101 Dothideomycetes genomes: a test case for predicting lifestyles and emergence of pathogens.</title>
        <authorList>
            <person name="Haridas S."/>
            <person name="Albert R."/>
            <person name="Binder M."/>
            <person name="Bloem J."/>
            <person name="Labutti K."/>
            <person name="Salamov A."/>
            <person name="Andreopoulos B."/>
            <person name="Baker S."/>
            <person name="Barry K."/>
            <person name="Bills G."/>
            <person name="Bluhm B."/>
            <person name="Cannon C."/>
            <person name="Castanera R."/>
            <person name="Culley D."/>
            <person name="Daum C."/>
            <person name="Ezra D."/>
            <person name="Gonzalez J."/>
            <person name="Henrissat B."/>
            <person name="Kuo A."/>
            <person name="Liang C."/>
            <person name="Lipzen A."/>
            <person name="Lutzoni F."/>
            <person name="Magnuson J."/>
            <person name="Mondo S."/>
            <person name="Nolan M."/>
            <person name="Ohm R."/>
            <person name="Pangilinan J."/>
            <person name="Park H.-J."/>
            <person name="Ramirez L."/>
            <person name="Alfaro M."/>
            <person name="Sun H."/>
            <person name="Tritt A."/>
            <person name="Yoshinaga Y."/>
            <person name="Zwiers L.-H."/>
            <person name="Turgeon B."/>
            <person name="Goodwin S."/>
            <person name="Spatafora J."/>
            <person name="Crous P."/>
            <person name="Grigoriev I."/>
        </authorList>
    </citation>
    <scope>NUCLEOTIDE SEQUENCE</scope>
    <source>
        <strain evidence="2">CBS 122367</strain>
    </source>
</reference>
<name>A0A6G1JFH5_9PLEO</name>
<dbReference type="AlphaFoldDB" id="A0A6G1JFH5"/>
<protein>
    <recommendedName>
        <fullName evidence="1">Heterokaryon incompatibility domain-containing protein</fullName>
    </recommendedName>
</protein>
<dbReference type="Pfam" id="PF06985">
    <property type="entry name" value="HET"/>
    <property type="match status" value="1"/>
</dbReference>
<proteinExistence type="predicted"/>
<dbReference type="Proteomes" id="UP000799291">
    <property type="component" value="Unassembled WGS sequence"/>
</dbReference>
<evidence type="ECO:0000313" key="2">
    <source>
        <dbReference type="EMBL" id="KAF2689302.1"/>
    </source>
</evidence>
<dbReference type="OrthoDB" id="3553147at2759"/>
<dbReference type="PANTHER" id="PTHR24148">
    <property type="entry name" value="ANKYRIN REPEAT DOMAIN-CONTAINING PROTEIN 39 HOMOLOG-RELATED"/>
    <property type="match status" value="1"/>
</dbReference>
<dbReference type="PANTHER" id="PTHR24148:SF73">
    <property type="entry name" value="HET DOMAIN PROTEIN (AFU_ORTHOLOGUE AFUA_8G01020)"/>
    <property type="match status" value="1"/>
</dbReference>
<evidence type="ECO:0000259" key="1">
    <source>
        <dbReference type="Pfam" id="PF06985"/>
    </source>
</evidence>
<gene>
    <name evidence="2" type="ORF">K458DRAFT_357974</name>
</gene>
<dbReference type="InterPro" id="IPR052895">
    <property type="entry name" value="HetReg/Transcr_Mod"/>
</dbReference>